<dbReference type="Gene3D" id="3.10.180.10">
    <property type="entry name" value="2,3-Dihydroxybiphenyl 1,2-Dioxygenase, domain 1"/>
    <property type="match status" value="1"/>
</dbReference>
<dbReference type="PANTHER" id="PTHR35908:SF1">
    <property type="entry name" value="CONSERVED PROTEIN"/>
    <property type="match status" value="1"/>
</dbReference>
<dbReference type="InterPro" id="IPR041581">
    <property type="entry name" value="Glyoxalase_6"/>
</dbReference>
<evidence type="ECO:0000313" key="3">
    <source>
        <dbReference type="Proteomes" id="UP001550739"/>
    </source>
</evidence>
<dbReference type="RefSeq" id="WP_361705282.1">
    <property type="nucleotide sequence ID" value="NZ_JBEZVE010000014.1"/>
</dbReference>
<organism evidence="2 3">
    <name type="scientific">Streptomyces sp. 900129855</name>
    <dbReference type="NCBI Taxonomy" id="3155129"/>
    <lineage>
        <taxon>Bacteria</taxon>
        <taxon>Bacillati</taxon>
        <taxon>Actinomycetota</taxon>
        <taxon>Actinomycetes</taxon>
        <taxon>Kitasatosporales</taxon>
        <taxon>Streptomycetaceae</taxon>
        <taxon>Streptomyces</taxon>
    </lineage>
</organism>
<comment type="caution">
    <text evidence="2">The sequence shown here is derived from an EMBL/GenBank/DDBJ whole genome shotgun (WGS) entry which is preliminary data.</text>
</comment>
<dbReference type="InterPro" id="IPR029068">
    <property type="entry name" value="Glyas_Bleomycin-R_OHBP_Dase"/>
</dbReference>
<protein>
    <submittedName>
        <fullName evidence="2">VOC family protein</fullName>
    </submittedName>
</protein>
<name>A0ABV2ZN47_9ACTN</name>
<proteinExistence type="predicted"/>
<reference evidence="2 3" key="1">
    <citation type="submission" date="2024-06" db="EMBL/GenBank/DDBJ databases">
        <title>The Natural Products Discovery Center: Release of the First 8490 Sequenced Strains for Exploring Actinobacteria Biosynthetic Diversity.</title>
        <authorList>
            <person name="Kalkreuter E."/>
            <person name="Kautsar S.A."/>
            <person name="Yang D."/>
            <person name="Bader C.D."/>
            <person name="Teijaro C.N."/>
            <person name="Fluegel L."/>
            <person name="Davis C.M."/>
            <person name="Simpson J.R."/>
            <person name="Lauterbach L."/>
            <person name="Steele A.D."/>
            <person name="Gui C."/>
            <person name="Meng S."/>
            <person name="Li G."/>
            <person name="Viehrig K."/>
            <person name="Ye F."/>
            <person name="Su P."/>
            <person name="Kiefer A.F."/>
            <person name="Nichols A."/>
            <person name="Cepeda A.J."/>
            <person name="Yan W."/>
            <person name="Fan B."/>
            <person name="Jiang Y."/>
            <person name="Adhikari A."/>
            <person name="Zheng C.-J."/>
            <person name="Schuster L."/>
            <person name="Cowan T.M."/>
            <person name="Smanski M.J."/>
            <person name="Chevrette M.G."/>
            <person name="De Carvalho L.P.S."/>
            <person name="Shen B."/>
        </authorList>
    </citation>
    <scope>NUCLEOTIDE SEQUENCE [LARGE SCALE GENOMIC DNA]</scope>
    <source>
        <strain evidence="2 3">NPDC033843</strain>
    </source>
</reference>
<dbReference type="Pfam" id="PF18029">
    <property type="entry name" value="Glyoxalase_6"/>
    <property type="match status" value="1"/>
</dbReference>
<accession>A0ABV2ZN47</accession>
<sequence>MLTSIVIDALDVARMNRFWSDATRGLTGGLHLRFVPAAKSKTAHKNRLHLDLAGGPDWAAEVARLLTLGARRVDIGQGDVPWDVLADPEGNEFCVLRPGHPGVLADSGLVAICLDVAEEDRYAQSAFWQSQADWHAVESHDWGVRLRRTPVSTVSLVMGPPAAPKEARNRLRLEVTHRDWEPGEFLDAGGNEFHVTR</sequence>
<dbReference type="EMBL" id="JBEZVE010000014">
    <property type="protein sequence ID" value="MEU3783981.1"/>
    <property type="molecule type" value="Genomic_DNA"/>
</dbReference>
<dbReference type="SUPFAM" id="SSF54593">
    <property type="entry name" value="Glyoxalase/Bleomycin resistance protein/Dihydroxybiphenyl dioxygenase"/>
    <property type="match status" value="1"/>
</dbReference>
<dbReference type="Proteomes" id="UP001550739">
    <property type="component" value="Unassembled WGS sequence"/>
</dbReference>
<dbReference type="PANTHER" id="PTHR35908">
    <property type="entry name" value="HYPOTHETICAL FUSION PROTEIN"/>
    <property type="match status" value="1"/>
</dbReference>
<gene>
    <name evidence="2" type="ORF">AB0E89_26120</name>
</gene>
<evidence type="ECO:0000259" key="1">
    <source>
        <dbReference type="Pfam" id="PF18029"/>
    </source>
</evidence>
<feature type="domain" description="Glyoxalase-like" evidence="1">
    <location>
        <begin position="4"/>
        <end position="96"/>
    </location>
</feature>
<keyword evidence="3" id="KW-1185">Reference proteome</keyword>
<evidence type="ECO:0000313" key="2">
    <source>
        <dbReference type="EMBL" id="MEU3783981.1"/>
    </source>
</evidence>